<organism evidence="3 4">
    <name type="scientific">Pedobacter segetis</name>
    <dbReference type="NCBI Taxonomy" id="2793069"/>
    <lineage>
        <taxon>Bacteria</taxon>
        <taxon>Pseudomonadati</taxon>
        <taxon>Bacteroidota</taxon>
        <taxon>Sphingobacteriia</taxon>
        <taxon>Sphingobacteriales</taxon>
        <taxon>Sphingobacteriaceae</taxon>
        <taxon>Pedobacter</taxon>
    </lineage>
</organism>
<dbReference type="Proteomes" id="UP000660024">
    <property type="component" value="Unassembled WGS sequence"/>
</dbReference>
<name>A0ABS1BPL4_9SPHI</name>
<accession>A0ABS1BPL4</accession>
<sequence length="273" mass="31358">MKNPILTLIFFTLFACQNNTNNGSGNSKVKDYISISNDSLFYDLKTYVLNPLKCDTLNDLNCKAYVKAIYPIFKNDAPLNNFIDTLIASNPAQDKSNYIGLDKAAKAFLQNYAVFKKDYPKVAAGYAWDQKINVAKQDSCIISFTHRIYIYTAGAHGLETYLYYNWDKKNNKVLRLNDILVANYNDDLRKIAEQIFRKDEKLSPSQSLNGYFFENQKFKLNKNFLITPKGLKFLFNPYEIKAYAYGQTKLLVPYSKIQGLIKSNGCLSKYKTK</sequence>
<comment type="caution">
    <text evidence="3">The sequence shown here is derived from an EMBL/GenBank/DDBJ whole genome shotgun (WGS) entry which is preliminary data.</text>
</comment>
<gene>
    <name evidence="3" type="ORF">I5M32_15645</name>
</gene>
<dbReference type="RefSeq" id="WP_200588026.1">
    <property type="nucleotide sequence ID" value="NZ_JAEHFY010000030.1"/>
</dbReference>
<dbReference type="Gene3D" id="3.90.640.20">
    <property type="entry name" value="Heat-shock cognate protein, ATPase"/>
    <property type="match status" value="1"/>
</dbReference>
<evidence type="ECO:0000259" key="1">
    <source>
        <dbReference type="Pfam" id="PF11738"/>
    </source>
</evidence>
<dbReference type="InterPro" id="IPR037126">
    <property type="entry name" value="PdaC/RsiV-like_sf"/>
</dbReference>
<dbReference type="InterPro" id="IPR021729">
    <property type="entry name" value="DUF3298"/>
</dbReference>
<dbReference type="Gene3D" id="3.30.565.40">
    <property type="entry name" value="Fervidobacterium nodosum Rt17-B1 like"/>
    <property type="match status" value="1"/>
</dbReference>
<dbReference type="EMBL" id="JAEHFY010000030">
    <property type="protein sequence ID" value="MBK0384401.1"/>
    <property type="molecule type" value="Genomic_DNA"/>
</dbReference>
<feature type="domain" description="DUF3298" evidence="1">
    <location>
        <begin position="177"/>
        <end position="255"/>
    </location>
</feature>
<feature type="domain" description="Deacetylase PdaC" evidence="2">
    <location>
        <begin position="66"/>
        <end position="158"/>
    </location>
</feature>
<dbReference type="PROSITE" id="PS51257">
    <property type="entry name" value="PROKAR_LIPOPROTEIN"/>
    <property type="match status" value="1"/>
</dbReference>
<proteinExistence type="predicted"/>
<keyword evidence="4" id="KW-1185">Reference proteome</keyword>
<evidence type="ECO:0000313" key="4">
    <source>
        <dbReference type="Proteomes" id="UP000660024"/>
    </source>
</evidence>
<protein>
    <submittedName>
        <fullName evidence="3">DUF3298 domain-containing protein</fullName>
    </submittedName>
</protein>
<evidence type="ECO:0000259" key="2">
    <source>
        <dbReference type="Pfam" id="PF13739"/>
    </source>
</evidence>
<dbReference type="InterPro" id="IPR025303">
    <property type="entry name" value="PdaC"/>
</dbReference>
<dbReference type="Pfam" id="PF13739">
    <property type="entry name" value="PdaC"/>
    <property type="match status" value="1"/>
</dbReference>
<evidence type="ECO:0000313" key="3">
    <source>
        <dbReference type="EMBL" id="MBK0384401.1"/>
    </source>
</evidence>
<reference evidence="3 4" key="1">
    <citation type="submission" date="2020-12" db="EMBL/GenBank/DDBJ databases">
        <title>Bacterial novel species Pedobacter sp. SD-b isolated from soil.</title>
        <authorList>
            <person name="Jung H.-Y."/>
        </authorList>
    </citation>
    <scope>NUCLEOTIDE SEQUENCE [LARGE SCALE GENOMIC DNA]</scope>
    <source>
        <strain evidence="3 4">SD-b</strain>
    </source>
</reference>
<dbReference type="Pfam" id="PF11738">
    <property type="entry name" value="DUF3298"/>
    <property type="match status" value="1"/>
</dbReference>